<protein>
    <submittedName>
        <fullName evidence="1">Uncharacterized protein</fullName>
    </submittedName>
</protein>
<gene>
    <name evidence="1" type="ORF">DDF67_18640</name>
</gene>
<dbReference type="Proteomes" id="UP000245073">
    <property type="component" value="Unassembled WGS sequence"/>
</dbReference>
<evidence type="ECO:0000313" key="1">
    <source>
        <dbReference type="EMBL" id="PVM84914.1"/>
    </source>
</evidence>
<keyword evidence="2" id="KW-1185">Reference proteome</keyword>
<dbReference type="EMBL" id="QDKQ01000063">
    <property type="protein sequence ID" value="PVM84914.1"/>
    <property type="molecule type" value="Genomic_DNA"/>
</dbReference>
<sequence>MADALVAVTVLSSALVLVLAAVQMAGRVSRAAVETRQADLLLRERIEATRGQLGVWAGEAPFPWRVEARMVGEDRSGLGGPCMRRAEARPRDEARPYVLETLDTCIDEAARGG</sequence>
<dbReference type="RefSeq" id="WP_109102339.1">
    <property type="nucleotide sequence ID" value="NZ_QDKQ01000063.1"/>
</dbReference>
<comment type="caution">
    <text evidence="1">The sequence shown here is derived from an EMBL/GenBank/DDBJ whole genome shotgun (WGS) entry which is preliminary data.</text>
</comment>
<dbReference type="OrthoDB" id="5288149at2"/>
<dbReference type="AlphaFoldDB" id="A0A2T9JMM1"/>
<organism evidence="1 2">
    <name type="scientific">Caulobacter endophyticus</name>
    <dbReference type="NCBI Taxonomy" id="2172652"/>
    <lineage>
        <taxon>Bacteria</taxon>
        <taxon>Pseudomonadati</taxon>
        <taxon>Pseudomonadota</taxon>
        <taxon>Alphaproteobacteria</taxon>
        <taxon>Caulobacterales</taxon>
        <taxon>Caulobacteraceae</taxon>
        <taxon>Caulobacter</taxon>
    </lineage>
</organism>
<reference evidence="1 2" key="1">
    <citation type="submission" date="2018-04" db="EMBL/GenBank/DDBJ databases">
        <title>The genome sequence of Caulobacter sp. 744.</title>
        <authorList>
            <person name="Gao J."/>
            <person name="Sun J."/>
        </authorList>
    </citation>
    <scope>NUCLEOTIDE SEQUENCE [LARGE SCALE GENOMIC DNA]</scope>
    <source>
        <strain evidence="1 2">774</strain>
    </source>
</reference>
<proteinExistence type="predicted"/>
<accession>A0A2T9JMM1</accession>
<evidence type="ECO:0000313" key="2">
    <source>
        <dbReference type="Proteomes" id="UP000245073"/>
    </source>
</evidence>
<name>A0A2T9JMM1_9CAUL</name>